<dbReference type="RefSeq" id="WP_315650430.1">
    <property type="nucleotide sequence ID" value="NZ_JAVXZY010000004.1"/>
</dbReference>
<dbReference type="Proteomes" id="UP001246372">
    <property type="component" value="Unassembled WGS sequence"/>
</dbReference>
<accession>A0ABU3PBB9</accession>
<reference evidence="1" key="1">
    <citation type="submission" date="2023-09" db="EMBL/GenBank/DDBJ databases">
        <title>Paucibacter sp. APW11 Genome sequencing and assembly.</title>
        <authorList>
            <person name="Kim I."/>
        </authorList>
    </citation>
    <scope>NUCLEOTIDE SEQUENCE</scope>
    <source>
        <strain evidence="1">APW11</strain>
    </source>
</reference>
<dbReference type="Pfam" id="PF09912">
    <property type="entry name" value="DUF2141"/>
    <property type="match status" value="1"/>
</dbReference>
<keyword evidence="2" id="KW-1185">Reference proteome</keyword>
<gene>
    <name evidence="1" type="ORF">RQP53_11350</name>
</gene>
<name>A0ABU3PBB9_9BURK</name>
<comment type="caution">
    <text evidence="1">The sequence shown here is derived from an EMBL/GenBank/DDBJ whole genome shotgun (WGS) entry which is preliminary data.</text>
</comment>
<organism evidence="1 2">
    <name type="scientific">Roseateles aquae</name>
    <dbReference type="NCBI Taxonomy" id="3077235"/>
    <lineage>
        <taxon>Bacteria</taxon>
        <taxon>Pseudomonadati</taxon>
        <taxon>Pseudomonadota</taxon>
        <taxon>Betaproteobacteria</taxon>
        <taxon>Burkholderiales</taxon>
        <taxon>Sphaerotilaceae</taxon>
        <taxon>Roseateles</taxon>
    </lineage>
</organism>
<evidence type="ECO:0000313" key="1">
    <source>
        <dbReference type="EMBL" id="MDT8999865.1"/>
    </source>
</evidence>
<dbReference type="InterPro" id="IPR018673">
    <property type="entry name" value="DUF2141"/>
</dbReference>
<evidence type="ECO:0000313" key="2">
    <source>
        <dbReference type="Proteomes" id="UP001246372"/>
    </source>
</evidence>
<proteinExistence type="predicted"/>
<sequence>MGLTQASVAATGSGEFEYRVSGLRNDAGVVRAVLCAESERFPNSCKLSEVVKSQAGSATFVFRGVAAGNYAFAAFHDEDGDGRLRMSPDGRVLEGFVFGNDAIGRAGPPPFKAAAQELKAGGKFALRIRYMR</sequence>
<protein>
    <submittedName>
        <fullName evidence="1">DUF2141 domain-containing protein</fullName>
    </submittedName>
</protein>
<dbReference type="EMBL" id="JAVXZY010000004">
    <property type="protein sequence ID" value="MDT8999865.1"/>
    <property type="molecule type" value="Genomic_DNA"/>
</dbReference>